<dbReference type="EMBL" id="LT559118">
    <property type="protein sequence ID" value="SBO95147.1"/>
    <property type="molecule type" value="Genomic_DNA"/>
</dbReference>
<reference evidence="1" key="1">
    <citation type="submission" date="2016-04" db="EMBL/GenBank/DDBJ databases">
        <authorList>
            <person name="Evans L.H."/>
            <person name="Alamgir A."/>
            <person name="Owens N."/>
            <person name="Weber N.D."/>
            <person name="Virtaneva K."/>
            <person name="Barbian K."/>
            <person name="Babar A."/>
            <person name="Rosenke K."/>
        </authorList>
    </citation>
    <scope>NUCLEOTIDE SEQUENCE</scope>
    <source>
        <strain evidence="1">Nono1</strain>
    </source>
</reference>
<name>A0A1M4E8D7_9ACTN</name>
<evidence type="ECO:0000313" key="1">
    <source>
        <dbReference type="EMBL" id="SBO95147.1"/>
    </source>
</evidence>
<dbReference type="RefSeq" id="WP_225274547.1">
    <property type="nucleotide sequence ID" value="NZ_CP084058.1"/>
</dbReference>
<sequence length="75" mass="8372">MLVPLQQTRRKELMMRRSRHVYLLVHAAKLGRGPFHAWARMPDAWTLVTDGSAGPEAVEPFKSRGVHVVTVPVAG</sequence>
<gene>
    <name evidence="1" type="ORF">BN4615_P4663</name>
</gene>
<accession>A0A1M4E8D7</accession>
<dbReference type="AlphaFoldDB" id="A0A1M4E8D7"/>
<protein>
    <submittedName>
        <fullName evidence="1">Transcriptional regulator, DeoR family</fullName>
    </submittedName>
</protein>
<organism evidence="1">
    <name type="scientific">Nonomuraea gerenzanensis</name>
    <dbReference type="NCBI Taxonomy" id="93944"/>
    <lineage>
        <taxon>Bacteria</taxon>
        <taxon>Bacillati</taxon>
        <taxon>Actinomycetota</taxon>
        <taxon>Actinomycetes</taxon>
        <taxon>Streptosporangiales</taxon>
        <taxon>Streptosporangiaceae</taxon>
        <taxon>Nonomuraea</taxon>
    </lineage>
</organism>
<proteinExistence type="predicted"/>